<feature type="compositionally biased region" description="Basic and acidic residues" evidence="1">
    <location>
        <begin position="1"/>
        <end position="12"/>
    </location>
</feature>
<evidence type="ECO:0000313" key="2">
    <source>
        <dbReference type="EMBL" id="BAC57806.1"/>
    </source>
</evidence>
<name>Q84YT8_ORYSJ</name>
<dbReference type="EMBL" id="AP005479">
    <property type="protein sequence ID" value="BAC57806.1"/>
    <property type="molecule type" value="Genomic_DNA"/>
</dbReference>
<reference evidence="3" key="2">
    <citation type="journal article" date="2008" name="Nucleic Acids Res.">
        <title>The rice annotation project database (RAP-DB): 2008 update.</title>
        <authorList>
            <consortium name="The rice annotation project (RAP)"/>
        </authorList>
    </citation>
    <scope>GENOME REANNOTATION</scope>
    <source>
        <strain evidence="3">cv. Nipponbare</strain>
    </source>
</reference>
<feature type="compositionally biased region" description="Pro residues" evidence="1">
    <location>
        <begin position="13"/>
        <end position="24"/>
    </location>
</feature>
<dbReference type="Proteomes" id="UP000000763">
    <property type="component" value="Chromosome 7"/>
</dbReference>
<reference evidence="3" key="1">
    <citation type="journal article" date="2005" name="Nature">
        <title>The map-based sequence of the rice genome.</title>
        <authorList>
            <consortium name="International rice genome sequencing project (IRGSP)"/>
            <person name="Matsumoto T."/>
            <person name="Wu J."/>
            <person name="Kanamori H."/>
            <person name="Katayose Y."/>
            <person name="Fujisawa M."/>
            <person name="Namiki N."/>
            <person name="Mizuno H."/>
            <person name="Yamamoto K."/>
            <person name="Antonio B.A."/>
            <person name="Baba T."/>
            <person name="Sakata K."/>
            <person name="Nagamura Y."/>
            <person name="Aoki H."/>
            <person name="Arikawa K."/>
            <person name="Arita K."/>
            <person name="Bito T."/>
            <person name="Chiden Y."/>
            <person name="Fujitsuka N."/>
            <person name="Fukunaka R."/>
            <person name="Hamada M."/>
            <person name="Harada C."/>
            <person name="Hayashi A."/>
            <person name="Hijishita S."/>
            <person name="Honda M."/>
            <person name="Hosokawa S."/>
            <person name="Ichikawa Y."/>
            <person name="Idonuma A."/>
            <person name="Iijima M."/>
            <person name="Ikeda M."/>
            <person name="Ikeno M."/>
            <person name="Ito K."/>
            <person name="Ito S."/>
            <person name="Ito T."/>
            <person name="Ito Y."/>
            <person name="Ito Y."/>
            <person name="Iwabuchi A."/>
            <person name="Kamiya K."/>
            <person name="Karasawa W."/>
            <person name="Kurita K."/>
            <person name="Katagiri S."/>
            <person name="Kikuta A."/>
            <person name="Kobayashi H."/>
            <person name="Kobayashi N."/>
            <person name="Machita K."/>
            <person name="Maehara T."/>
            <person name="Masukawa M."/>
            <person name="Mizubayashi T."/>
            <person name="Mukai Y."/>
            <person name="Nagasaki H."/>
            <person name="Nagata Y."/>
            <person name="Naito S."/>
            <person name="Nakashima M."/>
            <person name="Nakama Y."/>
            <person name="Nakamichi Y."/>
            <person name="Nakamura M."/>
            <person name="Meguro A."/>
            <person name="Negishi M."/>
            <person name="Ohta I."/>
            <person name="Ohta T."/>
            <person name="Okamoto M."/>
            <person name="Ono N."/>
            <person name="Saji S."/>
            <person name="Sakaguchi M."/>
            <person name="Sakai K."/>
            <person name="Shibata M."/>
            <person name="Shimokawa T."/>
            <person name="Song J."/>
            <person name="Takazaki Y."/>
            <person name="Terasawa K."/>
            <person name="Tsugane M."/>
            <person name="Tsuji K."/>
            <person name="Ueda S."/>
            <person name="Waki K."/>
            <person name="Yamagata H."/>
            <person name="Yamamoto M."/>
            <person name="Yamamoto S."/>
            <person name="Yamane H."/>
            <person name="Yoshiki S."/>
            <person name="Yoshihara R."/>
            <person name="Yukawa K."/>
            <person name="Zhong H."/>
            <person name="Yano M."/>
            <person name="Yuan Q."/>
            <person name="Ouyang S."/>
            <person name="Liu J."/>
            <person name="Jones K.M."/>
            <person name="Gansberger K."/>
            <person name="Moffat K."/>
            <person name="Hill J."/>
            <person name="Bera J."/>
            <person name="Fadrosh D."/>
            <person name="Jin S."/>
            <person name="Johri S."/>
            <person name="Kim M."/>
            <person name="Overton L."/>
            <person name="Reardon M."/>
            <person name="Tsitrin T."/>
            <person name="Vuong H."/>
            <person name="Weaver B."/>
            <person name="Ciecko A."/>
            <person name="Tallon L."/>
            <person name="Jackson J."/>
            <person name="Pai G."/>
            <person name="Aken S.V."/>
            <person name="Utterback T."/>
            <person name="Reidmuller S."/>
            <person name="Feldblyum T."/>
            <person name="Hsiao J."/>
            <person name="Zismann V."/>
            <person name="Iobst S."/>
            <person name="de Vazeille A.R."/>
            <person name="Buell C.R."/>
            <person name="Ying K."/>
            <person name="Li Y."/>
            <person name="Lu T."/>
            <person name="Huang Y."/>
            <person name="Zhao Q."/>
            <person name="Feng Q."/>
            <person name="Zhang L."/>
            <person name="Zhu J."/>
            <person name="Weng Q."/>
            <person name="Mu J."/>
            <person name="Lu Y."/>
            <person name="Fan D."/>
            <person name="Liu Y."/>
            <person name="Guan J."/>
            <person name="Zhang Y."/>
            <person name="Yu S."/>
            <person name="Liu X."/>
            <person name="Zhang Y."/>
            <person name="Hong G."/>
            <person name="Han B."/>
            <person name="Choisne N."/>
            <person name="Demange N."/>
            <person name="Orjeda G."/>
            <person name="Samain S."/>
            <person name="Cattolico L."/>
            <person name="Pelletier E."/>
            <person name="Couloux A."/>
            <person name="Segurens B."/>
            <person name="Wincker P."/>
            <person name="D'Hont A."/>
            <person name="Scarpelli C."/>
            <person name="Weissenbach J."/>
            <person name="Salanoubat M."/>
            <person name="Quetier F."/>
            <person name="Yu Y."/>
            <person name="Kim H.R."/>
            <person name="Rambo T."/>
            <person name="Currie J."/>
            <person name="Collura K."/>
            <person name="Luo M."/>
            <person name="Yang T."/>
            <person name="Ammiraju J.S.S."/>
            <person name="Engler F."/>
            <person name="Soderlund C."/>
            <person name="Wing R.A."/>
            <person name="Palmer L.E."/>
            <person name="de la Bastide M."/>
            <person name="Spiegel L."/>
            <person name="Nascimento L."/>
            <person name="Zutavern T."/>
            <person name="O'Shaughnessy A."/>
            <person name="Dike S."/>
            <person name="Dedhia N."/>
            <person name="Preston R."/>
            <person name="Balija V."/>
            <person name="McCombie W.R."/>
            <person name="Chow T."/>
            <person name="Chen H."/>
            <person name="Chung M."/>
            <person name="Chen C."/>
            <person name="Shaw J."/>
            <person name="Wu H."/>
            <person name="Hsiao K."/>
            <person name="Chao Y."/>
            <person name="Chu M."/>
            <person name="Cheng C."/>
            <person name="Hour A."/>
            <person name="Lee P."/>
            <person name="Lin S."/>
            <person name="Lin Y."/>
            <person name="Liou J."/>
            <person name="Liu S."/>
            <person name="Hsing Y."/>
            <person name="Raghuvanshi S."/>
            <person name="Mohanty A."/>
            <person name="Bharti A.K."/>
            <person name="Gaur A."/>
            <person name="Gupta V."/>
            <person name="Kumar D."/>
            <person name="Ravi V."/>
            <person name="Vij S."/>
            <person name="Kapur A."/>
            <person name="Khurana P."/>
            <person name="Khurana P."/>
            <person name="Khurana J.P."/>
            <person name="Tyagi A.K."/>
            <person name="Gaikwad K."/>
            <person name="Singh A."/>
            <person name="Dalal V."/>
            <person name="Srivastava S."/>
            <person name="Dixit A."/>
            <person name="Pal A.K."/>
            <person name="Ghazi I.A."/>
            <person name="Yadav M."/>
            <person name="Pandit A."/>
            <person name="Bhargava A."/>
            <person name="Sureshbabu K."/>
            <person name="Batra K."/>
            <person name="Sharma T.R."/>
            <person name="Mohapatra T."/>
            <person name="Singh N.K."/>
            <person name="Messing J."/>
            <person name="Nelson A.B."/>
            <person name="Fuks G."/>
            <person name="Kavchok S."/>
            <person name="Keizer G."/>
            <person name="Linton E."/>
            <person name="Llaca V."/>
            <person name="Song R."/>
            <person name="Tanyolac B."/>
            <person name="Young S."/>
            <person name="Ho-Il K."/>
            <person name="Hahn J.H."/>
            <person name="Sangsakoo G."/>
            <person name="Vanavichit A."/>
            <person name="de Mattos Luiz.A.T."/>
            <person name="Zimmer P.D."/>
            <person name="Malone G."/>
            <person name="Dellagostin O."/>
            <person name="de Oliveira A.C."/>
            <person name="Bevan M."/>
            <person name="Bancroft I."/>
            <person name="Minx P."/>
            <person name="Cordum H."/>
            <person name="Wilson R."/>
            <person name="Cheng Z."/>
            <person name="Jin W."/>
            <person name="Jiang J."/>
            <person name="Leong S.A."/>
            <person name="Iwama H."/>
            <person name="Gojobori T."/>
            <person name="Itoh T."/>
            <person name="Niimura Y."/>
            <person name="Fujii Y."/>
            <person name="Habara T."/>
            <person name="Sakai H."/>
            <person name="Sato Y."/>
            <person name="Wilson G."/>
            <person name="Kumar K."/>
            <person name="McCouch S."/>
            <person name="Juretic N."/>
            <person name="Hoen D."/>
            <person name="Wright S."/>
            <person name="Bruskiewich R."/>
            <person name="Bureau T."/>
            <person name="Miyao A."/>
            <person name="Hirochika H."/>
            <person name="Nishikawa T."/>
            <person name="Kadowaki K."/>
            <person name="Sugiura M."/>
            <person name="Burr B."/>
            <person name="Sasaki T."/>
        </authorList>
    </citation>
    <scope>NUCLEOTIDE SEQUENCE [LARGE SCALE GENOMIC DNA]</scope>
    <source>
        <strain evidence="3">cv. Nipponbare</strain>
    </source>
</reference>
<evidence type="ECO:0000256" key="1">
    <source>
        <dbReference type="SAM" id="MobiDB-lite"/>
    </source>
</evidence>
<accession>Q84YT8</accession>
<protein>
    <submittedName>
        <fullName evidence="2">Uncharacterized protein</fullName>
    </submittedName>
</protein>
<organism evidence="2 3">
    <name type="scientific">Oryza sativa subsp. japonica</name>
    <name type="common">Rice</name>
    <dbReference type="NCBI Taxonomy" id="39947"/>
    <lineage>
        <taxon>Eukaryota</taxon>
        <taxon>Viridiplantae</taxon>
        <taxon>Streptophyta</taxon>
        <taxon>Embryophyta</taxon>
        <taxon>Tracheophyta</taxon>
        <taxon>Spermatophyta</taxon>
        <taxon>Magnoliopsida</taxon>
        <taxon>Liliopsida</taxon>
        <taxon>Poales</taxon>
        <taxon>Poaceae</taxon>
        <taxon>BOP clade</taxon>
        <taxon>Oryzoideae</taxon>
        <taxon>Oryzeae</taxon>
        <taxon>Oryzinae</taxon>
        <taxon>Oryza</taxon>
        <taxon>Oryza sativa</taxon>
    </lineage>
</organism>
<sequence length="126" mass="14431">MTTEANRREEPGRPPPSRRLPPPRARAAAEEREASDETGASGGDEGVAIRSSPSYAAMAWMTRGYKASEYAIRGELMAWRLYEQSKVMELIDAKMQANGFDEKRQVMQSKDPLYLVFWFKDENWIR</sequence>
<proteinExistence type="predicted"/>
<feature type="region of interest" description="Disordered" evidence="1">
    <location>
        <begin position="1"/>
        <end position="48"/>
    </location>
</feature>
<evidence type="ECO:0000313" key="3">
    <source>
        <dbReference type="Proteomes" id="UP000000763"/>
    </source>
</evidence>
<gene>
    <name evidence="2" type="primary">P0045A07.122</name>
</gene>
<dbReference type="AlphaFoldDB" id="Q84YT8"/>